<name>A0A327RTE0_9FLAO</name>
<evidence type="ECO:0000313" key="6">
    <source>
        <dbReference type="Proteomes" id="UP000248987"/>
    </source>
</evidence>
<dbReference type="InterPro" id="IPR050090">
    <property type="entry name" value="Tyrosine_recombinase_XerCD"/>
</dbReference>
<dbReference type="SUPFAM" id="SSF56349">
    <property type="entry name" value="DNA breaking-rejoining enzymes"/>
    <property type="match status" value="1"/>
</dbReference>
<sequence>MRTSHLSITFWQNVSKKISGNAPLYVRVTANGKRLEISLGRSIPIKYWSKTTKRMIGRSNESLQVNAHIEQVYFKLLECQRQLNLEKKAITAHAIKTYYYRDGNDQKTLVDLISYHNRVMANVIKTSTLSHYFTTEKYLLEFLESSMKSKDVNLIDISFEFISDFECFLRKKSRLNHNGVMKHLTRLKKLINLAIKLDWLIRNPFINFTIRFLKTERDILNKNELIAIEGASFDRTCLEITKDMFIFSCYTGLSYIDIQELNKGHIVKGNDGGLWIRTKRVKTNILVKIPILDKAQMILNKYAKHYRLISRDAVLPIYSNQKTNLYLKEIAGKLNIQKKLTFHVARHTFATLITLSNGVPIETVAKLLGHTKLTTTQIYARVLDDKISEDMRIVQEILNNNETN</sequence>
<reference evidence="5 6" key="1">
    <citation type="submission" date="2018-06" db="EMBL/GenBank/DDBJ databases">
        <title>Genomic Encyclopedia of Archaeal and Bacterial Type Strains, Phase II (KMG-II): from individual species to whole genera.</title>
        <authorList>
            <person name="Goeker M."/>
        </authorList>
    </citation>
    <scope>NUCLEOTIDE SEQUENCE [LARGE SCALE GENOMIC DNA]</scope>
    <source>
        <strain evidence="5 6">DSM 12408</strain>
    </source>
</reference>
<dbReference type="GO" id="GO:0006310">
    <property type="term" value="P:DNA recombination"/>
    <property type="evidence" value="ECO:0007669"/>
    <property type="project" value="UniProtKB-KW"/>
</dbReference>
<dbReference type="InterPro" id="IPR002104">
    <property type="entry name" value="Integrase_catalytic"/>
</dbReference>
<evidence type="ECO:0000259" key="4">
    <source>
        <dbReference type="PROSITE" id="PS51898"/>
    </source>
</evidence>
<keyword evidence="2" id="KW-0238">DNA-binding</keyword>
<dbReference type="Pfam" id="PF00589">
    <property type="entry name" value="Phage_integrase"/>
    <property type="match status" value="1"/>
</dbReference>
<dbReference type="Gene3D" id="1.10.443.10">
    <property type="entry name" value="Intergrase catalytic core"/>
    <property type="match status" value="1"/>
</dbReference>
<dbReference type="InterPro" id="IPR025269">
    <property type="entry name" value="SAM-like_dom"/>
</dbReference>
<dbReference type="PANTHER" id="PTHR30349:SF64">
    <property type="entry name" value="PROPHAGE INTEGRASE INTD-RELATED"/>
    <property type="match status" value="1"/>
</dbReference>
<feature type="domain" description="Tyr recombinase" evidence="4">
    <location>
        <begin position="215"/>
        <end position="392"/>
    </location>
</feature>
<dbReference type="Gene3D" id="1.10.150.130">
    <property type="match status" value="1"/>
</dbReference>
<keyword evidence="3" id="KW-0233">DNA recombination</keyword>
<dbReference type="AlphaFoldDB" id="A0A327RTE0"/>
<dbReference type="InterPro" id="IPR010998">
    <property type="entry name" value="Integrase_recombinase_N"/>
</dbReference>
<evidence type="ECO:0000256" key="1">
    <source>
        <dbReference type="ARBA" id="ARBA00008857"/>
    </source>
</evidence>
<comment type="caution">
    <text evidence="5">The sequence shown here is derived from an EMBL/GenBank/DDBJ whole genome shotgun (WGS) entry which is preliminary data.</text>
</comment>
<evidence type="ECO:0000256" key="3">
    <source>
        <dbReference type="ARBA" id="ARBA00023172"/>
    </source>
</evidence>
<dbReference type="GO" id="GO:0015074">
    <property type="term" value="P:DNA integration"/>
    <property type="evidence" value="ECO:0007669"/>
    <property type="project" value="InterPro"/>
</dbReference>
<dbReference type="InterPro" id="IPR011010">
    <property type="entry name" value="DNA_brk_join_enz"/>
</dbReference>
<accession>A0A327RTE0</accession>
<dbReference type="PANTHER" id="PTHR30349">
    <property type="entry name" value="PHAGE INTEGRASE-RELATED"/>
    <property type="match status" value="1"/>
</dbReference>
<protein>
    <submittedName>
        <fullName evidence="5">Site-specific recombinase XerD</fullName>
    </submittedName>
</protein>
<comment type="similarity">
    <text evidence="1">Belongs to the 'phage' integrase family.</text>
</comment>
<gene>
    <name evidence="5" type="ORF">LX77_03254</name>
</gene>
<dbReference type="Proteomes" id="UP000248987">
    <property type="component" value="Unassembled WGS sequence"/>
</dbReference>
<proteinExistence type="inferred from homology"/>
<organism evidence="5 6">
    <name type="scientific">Gelidibacter algens</name>
    <dbReference type="NCBI Taxonomy" id="49280"/>
    <lineage>
        <taxon>Bacteria</taxon>
        <taxon>Pseudomonadati</taxon>
        <taxon>Bacteroidota</taxon>
        <taxon>Flavobacteriia</taxon>
        <taxon>Flavobacteriales</taxon>
        <taxon>Flavobacteriaceae</taxon>
        <taxon>Gelidibacter</taxon>
    </lineage>
</organism>
<evidence type="ECO:0000256" key="2">
    <source>
        <dbReference type="ARBA" id="ARBA00023125"/>
    </source>
</evidence>
<dbReference type="EMBL" id="QLLQ01000016">
    <property type="protein sequence ID" value="RAJ20039.1"/>
    <property type="molecule type" value="Genomic_DNA"/>
</dbReference>
<evidence type="ECO:0000313" key="5">
    <source>
        <dbReference type="EMBL" id="RAJ20039.1"/>
    </source>
</evidence>
<dbReference type="CDD" id="cd01185">
    <property type="entry name" value="INTN1_C_like"/>
    <property type="match status" value="1"/>
</dbReference>
<dbReference type="InterPro" id="IPR013762">
    <property type="entry name" value="Integrase-like_cat_sf"/>
</dbReference>
<dbReference type="GO" id="GO:0003677">
    <property type="term" value="F:DNA binding"/>
    <property type="evidence" value="ECO:0007669"/>
    <property type="project" value="UniProtKB-KW"/>
</dbReference>
<keyword evidence="6" id="KW-1185">Reference proteome</keyword>
<dbReference type="Pfam" id="PF13102">
    <property type="entry name" value="Phage_int_SAM_5"/>
    <property type="match status" value="1"/>
</dbReference>
<dbReference type="InterPro" id="IPR035386">
    <property type="entry name" value="Arm-DNA-bind_5"/>
</dbReference>
<dbReference type="Pfam" id="PF17293">
    <property type="entry name" value="Arm-DNA-bind_5"/>
    <property type="match status" value="1"/>
</dbReference>
<dbReference type="PROSITE" id="PS51898">
    <property type="entry name" value="TYR_RECOMBINASE"/>
    <property type="match status" value="1"/>
</dbReference>